<feature type="compositionally biased region" description="Acidic residues" evidence="1">
    <location>
        <begin position="272"/>
        <end position="288"/>
    </location>
</feature>
<evidence type="ECO:0000313" key="3">
    <source>
        <dbReference type="RefSeq" id="XP_013412001.1"/>
    </source>
</evidence>
<feature type="compositionally biased region" description="Polar residues" evidence="1">
    <location>
        <begin position="224"/>
        <end position="234"/>
    </location>
</feature>
<organism evidence="2 3">
    <name type="scientific">Lingula anatina</name>
    <name type="common">Brachiopod</name>
    <name type="synonym">Lingula unguis</name>
    <dbReference type="NCBI Taxonomy" id="7574"/>
    <lineage>
        <taxon>Eukaryota</taxon>
        <taxon>Metazoa</taxon>
        <taxon>Spiralia</taxon>
        <taxon>Lophotrochozoa</taxon>
        <taxon>Brachiopoda</taxon>
        <taxon>Linguliformea</taxon>
        <taxon>Lingulata</taxon>
        <taxon>Lingulida</taxon>
        <taxon>Linguloidea</taxon>
        <taxon>Lingulidae</taxon>
        <taxon>Lingula</taxon>
    </lineage>
</organism>
<feature type="region of interest" description="Disordered" evidence="1">
    <location>
        <begin position="1"/>
        <end position="38"/>
    </location>
</feature>
<reference evidence="3" key="1">
    <citation type="submission" date="2025-08" db="UniProtKB">
        <authorList>
            <consortium name="RefSeq"/>
        </authorList>
    </citation>
    <scope>IDENTIFICATION</scope>
    <source>
        <tissue evidence="3">Gonads</tissue>
    </source>
</reference>
<sequence length="902" mass="102189">MERARQPVAMEAVREEDDEESWDGSQASGDEGGGGIRKKGPNQFDNLCDGVLNAIALVHEELQEFLDLKNELLRHALPPNVLMKIGITSGKVYRRMTDLNEPVNELVRLVRVYSTPWEEKSAALKKLHEDYENKQRQLNVAIKRLQLVDAHSKRIAREKRIMNWEKLFARMTTKKGHGRRWKFLIESVKEKSKLGLEVLQGYLRQLDRSDDEEEDWDDEEDNKTQLITSGNSEPAESDDELQGEEDEGNVGDGSSVGSGEAELKVKMPGLPGEEEEESSDDDADDEAEVDARTESRKSSSKKVTFVEPEKPETSDKAIWTHEPSYDRYLHIRVLKPQGLDEIRDLKCVISYKTEFFKTKILDPLPVESEDEEEKKPKSPPKKKRGLIGTKAPVKEEKKEEKKPKEPPIVFEDYVFKVPNEVAPGVKRPVSIIPEHIKVAVHHGPEEEMFAMATIDLNDIENQLDLPSIIVPPDDPDPDGEEGYVTPVPSVDGNPAAAPFDLQTEKEALIAATSPLSFPLYSIHATNAAGVHMPAGMQPLILFWEKRTQLQVADKKITTASATDLVYELTGIDLRVTSKEDLHPETVEKALSVMSMSPEPTQEIVPKEELEQVMEKHKEEMELLQQEYEARLQELAESLEDLRNNPKVVTVERTRTPSPKVRQKSPSPPPERNRPSSAPKEKVKKPKPVRMIIPHPPTRPKKNFLVGKPLPKWGETLPEDFFERMQVLQDENYKKKKDLHEKTLRDIQDTIERQLATQYKLSHDPGGEMYDALRDVSLPALFMPFKSGAVYNPRAHQYFHPTGSSDVRLSQPPSMLQLPPLPKNKLSVVNLFDLSQNFHTQGPEWLLQQYYSQQEDVPESRKSRRTPMTPAPTMNMPPSTVGGPREGTVVSQKSEPPPETQKA</sequence>
<protein>
    <submittedName>
        <fullName evidence="3">Histone-lysine N-methyltransferase SETD1B-A</fullName>
    </submittedName>
</protein>
<evidence type="ECO:0000256" key="1">
    <source>
        <dbReference type="SAM" id="MobiDB-lite"/>
    </source>
</evidence>
<dbReference type="RefSeq" id="XP_013412001.1">
    <property type="nucleotide sequence ID" value="XM_013556547.1"/>
</dbReference>
<feature type="region of interest" description="Disordered" evidence="1">
    <location>
        <begin position="851"/>
        <end position="902"/>
    </location>
</feature>
<feature type="compositionally biased region" description="Low complexity" evidence="1">
    <location>
        <begin position="865"/>
        <end position="877"/>
    </location>
</feature>
<feature type="region of interest" description="Disordered" evidence="1">
    <location>
        <begin position="208"/>
        <end position="318"/>
    </location>
</feature>
<evidence type="ECO:0000313" key="2">
    <source>
        <dbReference type="Proteomes" id="UP000085678"/>
    </source>
</evidence>
<dbReference type="STRING" id="7574.A0A1S3JPE1"/>
<feature type="region of interest" description="Disordered" evidence="1">
    <location>
        <begin position="366"/>
        <end position="403"/>
    </location>
</feature>
<dbReference type="KEGG" id="lak:106174841"/>
<name>A0A1S3JPE1_LINAN</name>
<feature type="compositionally biased region" description="Basic and acidic residues" evidence="1">
    <location>
        <begin position="307"/>
        <end position="318"/>
    </location>
</feature>
<feature type="compositionally biased region" description="Basic and acidic residues" evidence="1">
    <location>
        <begin position="392"/>
        <end position="403"/>
    </location>
</feature>
<dbReference type="Proteomes" id="UP000085678">
    <property type="component" value="Unplaced"/>
</dbReference>
<proteinExistence type="predicted"/>
<dbReference type="AlphaFoldDB" id="A0A1S3JPE1"/>
<feature type="compositionally biased region" description="Basic and acidic residues" evidence="1">
    <location>
        <begin position="642"/>
        <end position="654"/>
    </location>
</feature>
<feature type="region of interest" description="Disordered" evidence="1">
    <location>
        <begin position="642"/>
        <end position="705"/>
    </location>
</feature>
<dbReference type="InParanoid" id="A0A1S3JPE1"/>
<dbReference type="OrthoDB" id="2157345at2759"/>
<feature type="compositionally biased region" description="Acidic residues" evidence="1">
    <location>
        <begin position="209"/>
        <end position="221"/>
    </location>
</feature>
<accession>A0A1S3JPE1</accession>
<dbReference type="GeneID" id="106174841"/>
<gene>
    <name evidence="3" type="primary">LOC106174841</name>
</gene>
<feature type="compositionally biased region" description="Acidic residues" evidence="1">
    <location>
        <begin position="235"/>
        <end position="249"/>
    </location>
</feature>
<keyword evidence="2" id="KW-1185">Reference proteome</keyword>